<evidence type="ECO:0000313" key="2">
    <source>
        <dbReference type="EMBL" id="APW96514.1"/>
    </source>
</evidence>
<reference evidence="2 5" key="1">
    <citation type="journal article" date="2011" name="J. Bacteriol.">
        <title>Genome sequence of Halobiforma lacisalsi AJ5, an extremely halophilic archaeon which harbors a bop gene.</title>
        <authorList>
            <person name="Jiang X."/>
            <person name="Wang S."/>
            <person name="Cheng H."/>
            <person name="Huo Y."/>
            <person name="Zhang X."/>
            <person name="Zhu X."/>
            <person name="Han X."/>
            <person name="Ni P."/>
            <person name="Wu M."/>
        </authorList>
    </citation>
    <scope>NUCLEOTIDE SEQUENCE [LARGE SCALE GENOMIC DNA]</scope>
    <source>
        <strain evidence="2 5">AJ5</strain>
    </source>
</reference>
<reference evidence="2" key="3">
    <citation type="submission" date="2017-01" db="EMBL/GenBank/DDBJ databases">
        <authorList>
            <person name="Mah S.A."/>
            <person name="Swanson W.J."/>
            <person name="Moy G.W."/>
            <person name="Vacquier V.D."/>
        </authorList>
    </citation>
    <scope>NUCLEOTIDE SEQUENCE</scope>
    <source>
        <strain evidence="2">AJ5</strain>
    </source>
</reference>
<feature type="compositionally biased region" description="Basic and acidic residues" evidence="1">
    <location>
        <begin position="74"/>
        <end position="116"/>
    </location>
</feature>
<evidence type="ECO:0000313" key="5">
    <source>
        <dbReference type="Proteomes" id="UP000186547"/>
    </source>
</evidence>
<dbReference type="EMBL" id="CP019285">
    <property type="protein sequence ID" value="APW96514.1"/>
    <property type="molecule type" value="Genomic_DNA"/>
</dbReference>
<accession>M0LIF3</accession>
<keyword evidence="4" id="KW-1185">Reference proteome</keyword>
<sequence>MRRYIAVPDRSDPATGGVSRRRRGFDGFDPEPSFNVADVSVLPDEKSSSPRPAVGRNDDGPRGRTPTVSEDETENGRVLEDEHGGKTESSREGNGEADIERDGEPTDDPAAERRAERRECAICGEEVPSATYREHLLKECSGP</sequence>
<gene>
    <name evidence="3" type="ORF">C445_12881</name>
    <name evidence="2" type="ORF">CHINAEXTREME_01460</name>
</gene>
<evidence type="ECO:0000256" key="1">
    <source>
        <dbReference type="SAM" id="MobiDB-lite"/>
    </source>
</evidence>
<dbReference type="EMBL" id="AOLZ01000042">
    <property type="protein sequence ID" value="EMA32209.1"/>
    <property type="molecule type" value="Genomic_DNA"/>
</dbReference>
<dbReference type="Proteomes" id="UP000186547">
    <property type="component" value="Chromosome"/>
</dbReference>
<proteinExistence type="predicted"/>
<reference evidence="3 4" key="2">
    <citation type="journal article" date="2014" name="PLoS Genet.">
        <title>Phylogenetically driven sequencing of extremely halophilic archaea reveals strategies for static and dynamic osmo-response.</title>
        <authorList>
            <person name="Becker E.A."/>
            <person name="Seitzer P.M."/>
            <person name="Tritt A."/>
            <person name="Larsen D."/>
            <person name="Krusor M."/>
            <person name="Yao A.I."/>
            <person name="Wu D."/>
            <person name="Madern D."/>
            <person name="Eisen J.A."/>
            <person name="Darling A.E."/>
            <person name="Facciotti M.T."/>
        </authorList>
    </citation>
    <scope>NUCLEOTIDE SEQUENCE [LARGE SCALE GENOMIC DNA]</scope>
    <source>
        <strain evidence="3 4">AJ5</strain>
    </source>
</reference>
<evidence type="ECO:0000313" key="3">
    <source>
        <dbReference type="EMBL" id="EMA32209.1"/>
    </source>
</evidence>
<dbReference type="AlphaFoldDB" id="M0LIF3"/>
<name>M0LIF3_NATLA</name>
<organism evidence="3 4">
    <name type="scientific">Natronobacterium lacisalsi AJ5</name>
    <dbReference type="NCBI Taxonomy" id="358396"/>
    <lineage>
        <taxon>Archaea</taxon>
        <taxon>Methanobacteriati</taxon>
        <taxon>Methanobacteriota</taxon>
        <taxon>Stenosarchaea group</taxon>
        <taxon>Halobacteria</taxon>
        <taxon>Halobacteriales</taxon>
        <taxon>Natrialbaceae</taxon>
        <taxon>Natronobacterium</taxon>
    </lineage>
</organism>
<protein>
    <submittedName>
        <fullName evidence="3">Uncharacterized protein</fullName>
    </submittedName>
</protein>
<dbReference type="KEGG" id="hlc:CHINAEXTREME01460"/>
<evidence type="ECO:0000313" key="4">
    <source>
        <dbReference type="Proteomes" id="UP000011555"/>
    </source>
</evidence>
<dbReference type="Proteomes" id="UP000011555">
    <property type="component" value="Unassembled WGS sequence"/>
</dbReference>
<feature type="region of interest" description="Disordered" evidence="1">
    <location>
        <begin position="1"/>
        <end position="116"/>
    </location>
</feature>